<dbReference type="AlphaFoldDB" id="A0A0F3GJ91"/>
<evidence type="ECO:0000313" key="2">
    <source>
        <dbReference type="EMBL" id="KJU82000.1"/>
    </source>
</evidence>
<dbReference type="Gene3D" id="3.30.2010.10">
    <property type="entry name" value="Metalloproteases ('zincins'), catalytic domain"/>
    <property type="match status" value="1"/>
</dbReference>
<sequence length="170" mass="19902">MFLDAGPEVIDEIGTLLKDTKSKTPLIRQYIRNNSNRIKKVPHRTIPTTHQGRRYNLLDIYNQINAQYFCGNINAIITWGRTTRKRRVKTRRLGSYHGPSNVIRLNPVLDSVAIPKYVLEYVVYHEMLHAALNVAPSNGRRRVHSNEFKQREKLFRYYDPAMAFLQSKTF</sequence>
<dbReference type="EMBL" id="LACI01002453">
    <property type="protein sequence ID" value="KJU82000.1"/>
    <property type="molecule type" value="Genomic_DNA"/>
</dbReference>
<comment type="caution">
    <text evidence="2">The sequence shown here is derived from an EMBL/GenBank/DDBJ whole genome shotgun (WGS) entry which is preliminary data.</text>
</comment>
<organism evidence="2 3">
    <name type="scientific">Candidatus Magnetobacterium bavaricum</name>
    <dbReference type="NCBI Taxonomy" id="29290"/>
    <lineage>
        <taxon>Bacteria</taxon>
        <taxon>Pseudomonadati</taxon>
        <taxon>Nitrospirota</taxon>
        <taxon>Thermodesulfovibrionia</taxon>
        <taxon>Thermodesulfovibrionales</taxon>
        <taxon>Candidatus Magnetobacteriaceae</taxon>
        <taxon>Candidatus Magnetobacterium</taxon>
    </lineage>
</organism>
<evidence type="ECO:0000313" key="3">
    <source>
        <dbReference type="Proteomes" id="UP000033423"/>
    </source>
</evidence>
<name>A0A0F3GJ91_9BACT</name>
<dbReference type="Proteomes" id="UP000033423">
    <property type="component" value="Unassembled WGS sequence"/>
</dbReference>
<dbReference type="InterPro" id="IPR006640">
    <property type="entry name" value="SprT-like_domain"/>
</dbReference>
<reference evidence="2 3" key="1">
    <citation type="submission" date="2015-02" db="EMBL/GenBank/DDBJ databases">
        <title>Single-cell genomics of uncultivated deep-branching MTB reveals a conserved set of magnetosome genes.</title>
        <authorList>
            <person name="Kolinko S."/>
            <person name="Richter M."/>
            <person name="Glockner F.O."/>
            <person name="Brachmann A."/>
            <person name="Schuler D."/>
        </authorList>
    </citation>
    <scope>NUCLEOTIDE SEQUENCE [LARGE SCALE GENOMIC DNA]</scope>
    <source>
        <strain evidence="2">TM-1</strain>
    </source>
</reference>
<accession>A0A0F3GJ91</accession>
<feature type="domain" description="SprT-like" evidence="1">
    <location>
        <begin position="60"/>
        <end position="151"/>
    </location>
</feature>
<proteinExistence type="predicted"/>
<evidence type="ECO:0000259" key="1">
    <source>
        <dbReference type="Pfam" id="PF10263"/>
    </source>
</evidence>
<gene>
    <name evidence="2" type="ORF">MBAV_005806</name>
</gene>
<protein>
    <recommendedName>
        <fullName evidence="1">SprT-like domain-containing protein</fullName>
    </recommendedName>
</protein>
<dbReference type="Pfam" id="PF10263">
    <property type="entry name" value="SprT-like"/>
    <property type="match status" value="1"/>
</dbReference>
<keyword evidence="3" id="KW-1185">Reference proteome</keyword>
<dbReference type="GO" id="GO:0006950">
    <property type="term" value="P:response to stress"/>
    <property type="evidence" value="ECO:0007669"/>
    <property type="project" value="UniProtKB-ARBA"/>
</dbReference>